<dbReference type="AlphaFoldDB" id="A0A8S1Q163"/>
<reference evidence="1" key="1">
    <citation type="submission" date="2021-01" db="EMBL/GenBank/DDBJ databases">
        <authorList>
            <consortium name="Genoscope - CEA"/>
            <person name="William W."/>
        </authorList>
    </citation>
    <scope>NUCLEOTIDE SEQUENCE</scope>
</reference>
<keyword evidence="2" id="KW-1185">Reference proteome</keyword>
<gene>
    <name evidence="1" type="ORF">PSON_ATCC_30995.1.T0910104</name>
</gene>
<evidence type="ECO:0000313" key="2">
    <source>
        <dbReference type="Proteomes" id="UP000692954"/>
    </source>
</evidence>
<proteinExistence type="predicted"/>
<protein>
    <submittedName>
        <fullName evidence="1">Uncharacterized protein</fullName>
    </submittedName>
</protein>
<dbReference type="EMBL" id="CAJJDN010000091">
    <property type="protein sequence ID" value="CAD8108503.1"/>
    <property type="molecule type" value="Genomic_DNA"/>
</dbReference>
<sequence length="157" mass="18985">MEMFKGEVMKKELKQCPLTRQQKIWVNFRQILFEQDIVLGRGKVLIYGISPNIYRLKKNNILTYVFQRRWVSHFQQIYENLNQEIFKPKVLIIESNDCVFESISTRIILIARVKVHQMQYDLQVVYEFGQINQKSKSLREQKNGFEFDKAKIYLRFL</sequence>
<evidence type="ECO:0000313" key="1">
    <source>
        <dbReference type="EMBL" id="CAD8108503.1"/>
    </source>
</evidence>
<accession>A0A8S1Q163</accession>
<name>A0A8S1Q163_9CILI</name>
<organism evidence="1 2">
    <name type="scientific">Paramecium sonneborni</name>
    <dbReference type="NCBI Taxonomy" id="65129"/>
    <lineage>
        <taxon>Eukaryota</taxon>
        <taxon>Sar</taxon>
        <taxon>Alveolata</taxon>
        <taxon>Ciliophora</taxon>
        <taxon>Intramacronucleata</taxon>
        <taxon>Oligohymenophorea</taxon>
        <taxon>Peniculida</taxon>
        <taxon>Parameciidae</taxon>
        <taxon>Paramecium</taxon>
    </lineage>
</organism>
<dbReference type="Proteomes" id="UP000692954">
    <property type="component" value="Unassembled WGS sequence"/>
</dbReference>
<comment type="caution">
    <text evidence="1">The sequence shown here is derived from an EMBL/GenBank/DDBJ whole genome shotgun (WGS) entry which is preliminary data.</text>
</comment>